<dbReference type="CDD" id="cd00143">
    <property type="entry name" value="PP2Cc"/>
    <property type="match status" value="1"/>
</dbReference>
<name>A0A0D6B912_RHOSU</name>
<keyword evidence="2" id="KW-0378">Hydrolase</keyword>
<dbReference type="PATRIC" id="fig|35806.4.peg.4543"/>
<proteinExistence type="predicted"/>
<dbReference type="EMBL" id="AP014801">
    <property type="protein sequence ID" value="BAQ71551.1"/>
    <property type="molecule type" value="Genomic_DNA"/>
</dbReference>
<dbReference type="PROSITE" id="PS51746">
    <property type="entry name" value="PPM_2"/>
    <property type="match status" value="1"/>
</dbReference>
<dbReference type="SMART" id="SM00332">
    <property type="entry name" value="PP2Cc"/>
    <property type="match status" value="1"/>
</dbReference>
<protein>
    <submittedName>
        <fullName evidence="2">Protein phosphatase PrpC</fullName>
        <ecNumber evidence="2">3.1.3.16</ecNumber>
    </submittedName>
</protein>
<evidence type="ECO:0000259" key="1">
    <source>
        <dbReference type="PROSITE" id="PS51746"/>
    </source>
</evidence>
<geneLocation type="plasmid" evidence="3">
    <name>Plasmid1 DNA</name>
</geneLocation>
<reference evidence="2 3" key="1">
    <citation type="submission" date="2015-02" db="EMBL/GenBank/DDBJ databases">
        <title>Genome sequene of Rhodovulum sulfidophilum DSM 2351.</title>
        <authorList>
            <person name="Nagao N."/>
        </authorList>
    </citation>
    <scope>NUCLEOTIDE SEQUENCE [LARGE SCALE GENOMIC DNA]</scope>
    <source>
        <strain evidence="2 3">DSM 2351</strain>
        <plasmid evidence="3">Plasmid Plasmid1 DNA</plasmid>
    </source>
</reference>
<evidence type="ECO:0000313" key="2">
    <source>
        <dbReference type="EMBL" id="BAQ71551.1"/>
    </source>
</evidence>
<dbReference type="Proteomes" id="UP000064912">
    <property type="component" value="Plasmid Plasmid1"/>
</dbReference>
<evidence type="ECO:0000313" key="3">
    <source>
        <dbReference type="Proteomes" id="UP000064912"/>
    </source>
</evidence>
<dbReference type="InterPro" id="IPR015655">
    <property type="entry name" value="PP2C"/>
</dbReference>
<keyword evidence="2" id="KW-0614">Plasmid</keyword>
<dbReference type="InterPro" id="IPR036457">
    <property type="entry name" value="PPM-type-like_dom_sf"/>
</dbReference>
<dbReference type="SUPFAM" id="SSF81606">
    <property type="entry name" value="PP2C-like"/>
    <property type="match status" value="1"/>
</dbReference>
<dbReference type="eggNOG" id="COG0631">
    <property type="taxonomic scope" value="Bacteria"/>
</dbReference>
<dbReference type="PANTHER" id="PTHR47992">
    <property type="entry name" value="PROTEIN PHOSPHATASE"/>
    <property type="match status" value="1"/>
</dbReference>
<accession>A0A0D6B912</accession>
<dbReference type="Pfam" id="PF00481">
    <property type="entry name" value="PP2C"/>
    <property type="match status" value="1"/>
</dbReference>
<dbReference type="SMART" id="SM00331">
    <property type="entry name" value="PP2C_SIG"/>
    <property type="match status" value="1"/>
</dbReference>
<organism evidence="2 3">
    <name type="scientific">Rhodovulum sulfidophilum</name>
    <name type="common">Rhodobacter sulfidophilus</name>
    <dbReference type="NCBI Taxonomy" id="35806"/>
    <lineage>
        <taxon>Bacteria</taxon>
        <taxon>Pseudomonadati</taxon>
        <taxon>Pseudomonadota</taxon>
        <taxon>Alphaproteobacteria</taxon>
        <taxon>Rhodobacterales</taxon>
        <taxon>Paracoccaceae</taxon>
        <taxon>Rhodovulum</taxon>
    </lineage>
</organism>
<dbReference type="EC" id="3.1.3.16" evidence="2"/>
<dbReference type="KEGG" id="rsu:NHU_04438"/>
<feature type="domain" description="PPM-type phosphatase" evidence="1">
    <location>
        <begin position="14"/>
        <end position="245"/>
    </location>
</feature>
<dbReference type="AlphaFoldDB" id="A0A0D6B912"/>
<dbReference type="Gene3D" id="3.60.40.10">
    <property type="entry name" value="PPM-type phosphatase domain"/>
    <property type="match status" value="1"/>
</dbReference>
<dbReference type="GO" id="GO:0004722">
    <property type="term" value="F:protein serine/threonine phosphatase activity"/>
    <property type="evidence" value="ECO:0007669"/>
    <property type="project" value="UniProtKB-EC"/>
</dbReference>
<sequence>MRPEAHWNGWFLLETGMATDVGCRREINEDDMIARPDLGLWAVADGMGGHAAGEFASQAIVAELSGAGLPASAVDLQARFLERLIRANDRIRAHSAELAAGPIGSTVAALLVHEDSYGVVWCGDSRGYLLRDGHLVQQSRDHTELRAALEAGRITPEEARTWPRRNVITRAIGVGPDPECDIVSGRIAPGDLFLLCSDGLTEHLDDAEIADILLDLPPQAACEALIAETVARGARDNVTAVVLACRSGDDDDEKTAPPL</sequence>
<dbReference type="InterPro" id="IPR001932">
    <property type="entry name" value="PPM-type_phosphatase-like_dom"/>
</dbReference>
<gene>
    <name evidence="2" type="ORF">NHU_04438</name>
</gene>